<dbReference type="EMBL" id="JAULUE010002065">
    <property type="protein sequence ID" value="KAK5878429.1"/>
    <property type="molecule type" value="Genomic_DNA"/>
</dbReference>
<sequence>MWSERQVEVMEDRGDVVGASGGGHEDRGDVVGWRSWRIGVMWSERRVEVMEDRGDVVGASGGGHGG</sequence>
<accession>A0AAN8B5K7</accession>
<proteinExistence type="predicted"/>
<dbReference type="Proteomes" id="UP001335648">
    <property type="component" value="Unassembled WGS sequence"/>
</dbReference>
<organism evidence="2 3">
    <name type="scientific">Champsocephalus esox</name>
    <name type="common">pike icefish</name>
    <dbReference type="NCBI Taxonomy" id="159716"/>
    <lineage>
        <taxon>Eukaryota</taxon>
        <taxon>Metazoa</taxon>
        <taxon>Chordata</taxon>
        <taxon>Craniata</taxon>
        <taxon>Vertebrata</taxon>
        <taxon>Euteleostomi</taxon>
        <taxon>Actinopterygii</taxon>
        <taxon>Neopterygii</taxon>
        <taxon>Teleostei</taxon>
        <taxon>Neoteleostei</taxon>
        <taxon>Acanthomorphata</taxon>
        <taxon>Eupercaria</taxon>
        <taxon>Perciformes</taxon>
        <taxon>Notothenioidei</taxon>
        <taxon>Channichthyidae</taxon>
        <taxon>Champsocephalus</taxon>
    </lineage>
</organism>
<gene>
    <name evidence="2" type="ORF">CesoFtcFv8_023834</name>
</gene>
<name>A0AAN8B5K7_9TELE</name>
<protein>
    <submittedName>
        <fullName evidence="2">Uncharacterized protein</fullName>
    </submittedName>
</protein>
<feature type="region of interest" description="Disordered" evidence="1">
    <location>
        <begin position="1"/>
        <end position="25"/>
    </location>
</feature>
<reference evidence="2 3" key="1">
    <citation type="journal article" date="2023" name="Mol. Biol. Evol.">
        <title>Genomics of Secondarily Temperate Adaptation in the Only Non-Antarctic Icefish.</title>
        <authorList>
            <person name="Rivera-Colon A.G."/>
            <person name="Rayamajhi N."/>
            <person name="Minhas B.F."/>
            <person name="Madrigal G."/>
            <person name="Bilyk K.T."/>
            <person name="Yoon V."/>
            <person name="Hune M."/>
            <person name="Gregory S."/>
            <person name="Cheng C.H.C."/>
            <person name="Catchen J.M."/>
        </authorList>
    </citation>
    <scope>NUCLEOTIDE SEQUENCE [LARGE SCALE GENOMIC DNA]</scope>
    <source>
        <strain evidence="2">JC2023a</strain>
    </source>
</reference>
<evidence type="ECO:0000313" key="3">
    <source>
        <dbReference type="Proteomes" id="UP001335648"/>
    </source>
</evidence>
<evidence type="ECO:0000313" key="2">
    <source>
        <dbReference type="EMBL" id="KAK5878429.1"/>
    </source>
</evidence>
<comment type="caution">
    <text evidence="2">The sequence shown here is derived from an EMBL/GenBank/DDBJ whole genome shotgun (WGS) entry which is preliminary data.</text>
</comment>
<feature type="compositionally biased region" description="Basic and acidic residues" evidence="1">
    <location>
        <begin position="1"/>
        <end position="15"/>
    </location>
</feature>
<keyword evidence="3" id="KW-1185">Reference proteome</keyword>
<evidence type="ECO:0000256" key="1">
    <source>
        <dbReference type="SAM" id="MobiDB-lite"/>
    </source>
</evidence>
<dbReference type="AlphaFoldDB" id="A0AAN8B5K7"/>